<evidence type="ECO:0008006" key="4">
    <source>
        <dbReference type="Google" id="ProtNLM"/>
    </source>
</evidence>
<proteinExistence type="predicted"/>
<evidence type="ECO:0000313" key="2">
    <source>
        <dbReference type="EMBL" id="MFB9994483.1"/>
    </source>
</evidence>
<protein>
    <recommendedName>
        <fullName evidence="4">DUF3618 domain-containing protein</fullName>
    </recommendedName>
</protein>
<dbReference type="RefSeq" id="WP_380015373.1">
    <property type="nucleotide sequence ID" value="NZ_JBHLYR010000062.1"/>
</dbReference>
<sequence>MNDQAMPEIDLLPPASDTPDEAPELSVTSAPQIVIEKVLTQDDKDSINGHIDNLIGSVAAAGADMLPPELRDEYERSFTTSRMVRAGVVATGIGPALHELMPSDGTQAAGPIRQLHPALRIALGLGVLAIASLMQRKAILGTYEKARLSGGVSGLPGGGHSVSIDAPYGGSN</sequence>
<evidence type="ECO:0000313" key="3">
    <source>
        <dbReference type="Proteomes" id="UP001589733"/>
    </source>
</evidence>
<reference evidence="2 3" key="1">
    <citation type="submission" date="2024-09" db="EMBL/GenBank/DDBJ databases">
        <authorList>
            <person name="Sun Q."/>
            <person name="Mori K."/>
        </authorList>
    </citation>
    <scope>NUCLEOTIDE SEQUENCE [LARGE SCALE GENOMIC DNA]</scope>
    <source>
        <strain evidence="2 3">JCM 13503</strain>
    </source>
</reference>
<evidence type="ECO:0000256" key="1">
    <source>
        <dbReference type="SAM" id="MobiDB-lite"/>
    </source>
</evidence>
<organism evidence="2 3">
    <name type="scientific">Deinococcus oregonensis</name>
    <dbReference type="NCBI Taxonomy" id="1805970"/>
    <lineage>
        <taxon>Bacteria</taxon>
        <taxon>Thermotogati</taxon>
        <taxon>Deinococcota</taxon>
        <taxon>Deinococci</taxon>
        <taxon>Deinococcales</taxon>
        <taxon>Deinococcaceae</taxon>
        <taxon>Deinococcus</taxon>
    </lineage>
</organism>
<accession>A0ABV6B3Z6</accession>
<name>A0ABV6B3Z6_9DEIO</name>
<feature type="region of interest" description="Disordered" evidence="1">
    <location>
        <begin position="1"/>
        <end position="27"/>
    </location>
</feature>
<comment type="caution">
    <text evidence="2">The sequence shown here is derived from an EMBL/GenBank/DDBJ whole genome shotgun (WGS) entry which is preliminary data.</text>
</comment>
<gene>
    <name evidence="2" type="ORF">ACFFLM_21230</name>
</gene>
<dbReference type="EMBL" id="JBHLYR010000062">
    <property type="protein sequence ID" value="MFB9994483.1"/>
    <property type="molecule type" value="Genomic_DNA"/>
</dbReference>
<dbReference type="Proteomes" id="UP001589733">
    <property type="component" value="Unassembled WGS sequence"/>
</dbReference>
<keyword evidence="3" id="KW-1185">Reference proteome</keyword>